<dbReference type="PANTHER" id="PTHR43859:SF4">
    <property type="entry name" value="BUTANOATE--COA LIGASE AAE1-RELATED"/>
    <property type="match status" value="1"/>
</dbReference>
<gene>
    <name evidence="7" type="ORF">RI844_15850</name>
</gene>
<evidence type="ECO:0000313" key="8">
    <source>
        <dbReference type="Proteomes" id="UP001301442"/>
    </source>
</evidence>
<dbReference type="Gene3D" id="3.30.300.30">
    <property type="match status" value="1"/>
</dbReference>
<evidence type="ECO:0000256" key="4">
    <source>
        <dbReference type="ARBA" id="ARBA00023098"/>
    </source>
</evidence>
<accession>A0ABZ0GN46</accession>
<dbReference type="SUPFAM" id="SSF56801">
    <property type="entry name" value="Acetyl-CoA synthetase-like"/>
    <property type="match status" value="1"/>
</dbReference>
<dbReference type="InterPro" id="IPR045851">
    <property type="entry name" value="AMP-bd_C_sf"/>
</dbReference>
<proteinExistence type="inferred from homology"/>
<keyword evidence="4" id="KW-0443">Lipid metabolism</keyword>
<evidence type="ECO:0000256" key="1">
    <source>
        <dbReference type="ARBA" id="ARBA00006432"/>
    </source>
</evidence>
<dbReference type="InterPro" id="IPR042099">
    <property type="entry name" value="ANL_N_sf"/>
</dbReference>
<comment type="similarity">
    <text evidence="1">Belongs to the ATP-dependent AMP-binding enzyme family.</text>
</comment>
<dbReference type="InterPro" id="IPR025110">
    <property type="entry name" value="AMP-bd_C"/>
</dbReference>
<dbReference type="NCBIfam" id="NF004837">
    <property type="entry name" value="PRK06187.1"/>
    <property type="match status" value="1"/>
</dbReference>
<keyword evidence="8" id="KW-1185">Reference proteome</keyword>
<dbReference type="RefSeq" id="WP_348395643.1">
    <property type="nucleotide sequence ID" value="NZ_CP136600.1"/>
</dbReference>
<dbReference type="CDD" id="cd12119">
    <property type="entry name" value="ttLC_FACS_AlkK_like"/>
    <property type="match status" value="1"/>
</dbReference>
<evidence type="ECO:0000259" key="6">
    <source>
        <dbReference type="Pfam" id="PF13193"/>
    </source>
</evidence>
<feature type="domain" description="AMP-binding enzyme C-terminal" evidence="6">
    <location>
        <begin position="450"/>
        <end position="525"/>
    </location>
</feature>
<dbReference type="Pfam" id="PF00501">
    <property type="entry name" value="AMP-binding"/>
    <property type="match status" value="1"/>
</dbReference>
<sequence>MLGQMMNSPLTINSVMNYAEKIHPNVEIVSVTSDNPRHRYTYKDAFARVRQLANALKKLDVSPSDRIATLAWNDYRHFELYYAVSCSNYVCHTINPRLFSEQINFIINHAQDQYVFLDPMFIGALEPLQEQLKSVKGFIVLTSKNNMPDTNLNNVHCYEELIANESTEFEFPNIDENEASSLCYTSGTTGDPKGVLYSHRSTILHGLGAMVPNAFNISNNEVVMPIVPMFHVNAWSLPYICAMAGAKIVFPGNKMADGETLTSLINDERITFSAGVPTVWLSLYNYLVENNKSVPTLNRCIVGGSACALSLMKNYKQNFDVDLQQAWGMTEMSPVGTVNTLKSNLQGIDETDQDKLIVKQGIPLYGVETKIVDDEDNELPWDGVKFGTLKVKGPWVASEYYQLADSDAFDEKGWFDTGDVCTFDSEGYMQITDRTKDVIKSGGEWISTIEIENLASDHSAINEAAVIGITHPKWDERPVVFAIKNANTDVSEAELLSFLEGKIAKWWTPDAVVFVDQLPHTATGKLDKKTLRKQFADMRLEQ</sequence>
<dbReference type="InterPro" id="IPR020845">
    <property type="entry name" value="AMP-binding_CS"/>
</dbReference>
<dbReference type="GO" id="GO:0016874">
    <property type="term" value="F:ligase activity"/>
    <property type="evidence" value="ECO:0007669"/>
    <property type="project" value="UniProtKB-KW"/>
</dbReference>
<keyword evidence="3" id="KW-0276">Fatty acid metabolism</keyword>
<reference evidence="7 8" key="1">
    <citation type="submission" date="2023-09" db="EMBL/GenBank/DDBJ databases">
        <authorList>
            <person name="Qi X."/>
        </authorList>
    </citation>
    <scope>NUCLEOTIDE SEQUENCE [LARGE SCALE GENOMIC DNA]</scope>
    <source>
        <strain evidence="7 8">S1-1</strain>
    </source>
</reference>
<evidence type="ECO:0000256" key="2">
    <source>
        <dbReference type="ARBA" id="ARBA00022598"/>
    </source>
</evidence>
<dbReference type="PROSITE" id="PS00455">
    <property type="entry name" value="AMP_BINDING"/>
    <property type="match status" value="1"/>
</dbReference>
<evidence type="ECO:0000259" key="5">
    <source>
        <dbReference type="Pfam" id="PF00501"/>
    </source>
</evidence>
<name>A0ABZ0GN46_9GAMM</name>
<dbReference type="InterPro" id="IPR000873">
    <property type="entry name" value="AMP-dep_synth/lig_dom"/>
</dbReference>
<feature type="domain" description="AMP-dependent synthetase/ligase" evidence="5">
    <location>
        <begin position="33"/>
        <end position="401"/>
    </location>
</feature>
<protein>
    <submittedName>
        <fullName evidence="7">Long-chain fatty acid--CoA ligase</fullName>
    </submittedName>
</protein>
<dbReference type="Gene3D" id="3.40.50.12780">
    <property type="entry name" value="N-terminal domain of ligase-like"/>
    <property type="match status" value="1"/>
</dbReference>
<organism evidence="7 8">
    <name type="scientific">Thalassotalea fonticola</name>
    <dbReference type="NCBI Taxonomy" id="3065649"/>
    <lineage>
        <taxon>Bacteria</taxon>
        <taxon>Pseudomonadati</taxon>
        <taxon>Pseudomonadota</taxon>
        <taxon>Gammaproteobacteria</taxon>
        <taxon>Alteromonadales</taxon>
        <taxon>Colwelliaceae</taxon>
        <taxon>Thalassotalea</taxon>
    </lineage>
</organism>
<dbReference type="PANTHER" id="PTHR43859">
    <property type="entry name" value="ACYL-ACTIVATING ENZYME"/>
    <property type="match status" value="1"/>
</dbReference>
<dbReference type="EMBL" id="CP136600">
    <property type="protein sequence ID" value="WOH36831.1"/>
    <property type="molecule type" value="Genomic_DNA"/>
</dbReference>
<dbReference type="Proteomes" id="UP001301442">
    <property type="component" value="Chromosome"/>
</dbReference>
<dbReference type="Pfam" id="PF13193">
    <property type="entry name" value="AMP-binding_C"/>
    <property type="match status" value="1"/>
</dbReference>
<evidence type="ECO:0000256" key="3">
    <source>
        <dbReference type="ARBA" id="ARBA00022832"/>
    </source>
</evidence>
<evidence type="ECO:0000313" key="7">
    <source>
        <dbReference type="EMBL" id="WOH36831.1"/>
    </source>
</evidence>
<keyword evidence="2 7" id="KW-0436">Ligase</keyword>